<protein>
    <submittedName>
        <fullName evidence="1">Uncharacterized protein</fullName>
    </submittedName>
</protein>
<evidence type="ECO:0000313" key="2">
    <source>
        <dbReference type="Proteomes" id="UP001430953"/>
    </source>
</evidence>
<comment type="caution">
    <text evidence="1">The sequence shown here is derived from an EMBL/GenBank/DDBJ whole genome shotgun (WGS) entry which is preliminary data.</text>
</comment>
<accession>A0AAW2FJ54</accession>
<reference evidence="1 2" key="1">
    <citation type="submission" date="2023-03" db="EMBL/GenBank/DDBJ databases">
        <title>High recombination rates correlate with genetic variation in Cardiocondyla obscurior ants.</title>
        <authorList>
            <person name="Errbii M."/>
        </authorList>
    </citation>
    <scope>NUCLEOTIDE SEQUENCE [LARGE SCALE GENOMIC DNA]</scope>
    <source>
        <strain evidence="1">Alpha-2009</strain>
        <tissue evidence="1">Whole body</tissue>
    </source>
</reference>
<sequence>MQEICSPVVQSTFVNVYRLNRSIRYRCAFQSLFGDLLERIVCVAYLESEIPVLNVNGTRGKTEVRVTLGVARSAGPSRKRCLILANTFVTRELAGHPLFQSLPRTWRRRRGRWCRFNKYVPPGSIGNIIVLIPYCCCNIALKVYHSDLLKRITTSFLRLLSLCYVLRIYWKIN</sequence>
<dbReference type="EMBL" id="JADYXP020000010">
    <property type="protein sequence ID" value="KAL0115105.1"/>
    <property type="molecule type" value="Genomic_DNA"/>
</dbReference>
<proteinExistence type="predicted"/>
<keyword evidence="2" id="KW-1185">Reference proteome</keyword>
<dbReference type="AlphaFoldDB" id="A0AAW2FJ54"/>
<dbReference type="Proteomes" id="UP001430953">
    <property type="component" value="Unassembled WGS sequence"/>
</dbReference>
<organism evidence="1 2">
    <name type="scientific">Cardiocondyla obscurior</name>
    <dbReference type="NCBI Taxonomy" id="286306"/>
    <lineage>
        <taxon>Eukaryota</taxon>
        <taxon>Metazoa</taxon>
        <taxon>Ecdysozoa</taxon>
        <taxon>Arthropoda</taxon>
        <taxon>Hexapoda</taxon>
        <taxon>Insecta</taxon>
        <taxon>Pterygota</taxon>
        <taxon>Neoptera</taxon>
        <taxon>Endopterygota</taxon>
        <taxon>Hymenoptera</taxon>
        <taxon>Apocrita</taxon>
        <taxon>Aculeata</taxon>
        <taxon>Formicoidea</taxon>
        <taxon>Formicidae</taxon>
        <taxon>Myrmicinae</taxon>
        <taxon>Cardiocondyla</taxon>
    </lineage>
</organism>
<evidence type="ECO:0000313" key="1">
    <source>
        <dbReference type="EMBL" id="KAL0115105.1"/>
    </source>
</evidence>
<name>A0AAW2FJ54_9HYME</name>
<gene>
    <name evidence="1" type="ORF">PUN28_010588</name>
</gene>